<dbReference type="Pfam" id="PF06738">
    <property type="entry name" value="ThrE"/>
    <property type="match status" value="1"/>
</dbReference>
<accession>A0A9W6Z1S4</accession>
<comment type="caution">
    <text evidence="4">The sequence shown here is derived from an EMBL/GenBank/DDBJ whole genome shotgun (WGS) entry which is preliminary data.</text>
</comment>
<evidence type="ECO:0000313" key="5">
    <source>
        <dbReference type="Proteomes" id="UP001165063"/>
    </source>
</evidence>
<evidence type="ECO:0000256" key="1">
    <source>
        <dbReference type="ARBA" id="ARBA00034125"/>
    </source>
</evidence>
<dbReference type="InterPro" id="IPR051361">
    <property type="entry name" value="ThrE/Ser_Exporter"/>
</dbReference>
<keyword evidence="5" id="KW-1185">Reference proteome</keyword>
<evidence type="ECO:0000313" key="4">
    <source>
        <dbReference type="EMBL" id="GMG56278.1"/>
    </source>
</evidence>
<dbReference type="GO" id="GO:0022857">
    <property type="term" value="F:transmembrane transporter activity"/>
    <property type="evidence" value="ECO:0007669"/>
    <property type="project" value="InterPro"/>
</dbReference>
<evidence type="ECO:0000256" key="2">
    <source>
        <dbReference type="SAM" id="MobiDB-lite"/>
    </source>
</evidence>
<name>A0A9W6Z1S4_AMBMO</name>
<dbReference type="AlphaFoldDB" id="A0A9W6Z1S4"/>
<sequence>MKSLFIKQSETTDNDEDDIVAGATSAVNDSDFYKTGSIKYESYPMENLSNAGMGSSNSNYHLGDNYNDLSTQQLHEILKQNGSEYVTDLLKAGSGGMNPQSKNDQKFDYRIPDEENLLEHGYPITDAKQLVSQHVTASSSNRASLHNISSDDDLMLPIQFQEFDEIQNHSDNDLSLPSKVRVGVTSGILQLYNPLSSSPSLYSDTDDRGYSSDTSTASNFKSKIKKFKPVYHRNSSSSQQNLLSPKNSRDSVISNARPSMHRRSLSANSIANFFHPKDTRKTQINGSMNSLELPIFEKKSMPKHKGKSKKKHLKLKNAARITVHIAGVLQRQRFVLTLCKALMLYGAPNHRLEEYLGNTAKVLEIDASFIYLPGCMIVSFGDPATRTSEVKLVRVSQGLDLENLIFQIIGWS</sequence>
<organism evidence="4 5">
    <name type="scientific">Ambrosiozyma monospora</name>
    <name type="common">Yeast</name>
    <name type="synonym">Endomycopsis monosporus</name>
    <dbReference type="NCBI Taxonomy" id="43982"/>
    <lineage>
        <taxon>Eukaryota</taxon>
        <taxon>Fungi</taxon>
        <taxon>Dikarya</taxon>
        <taxon>Ascomycota</taxon>
        <taxon>Saccharomycotina</taxon>
        <taxon>Pichiomycetes</taxon>
        <taxon>Pichiales</taxon>
        <taxon>Pichiaceae</taxon>
        <taxon>Ambrosiozyma</taxon>
    </lineage>
</organism>
<dbReference type="PANTHER" id="PTHR31082">
    <property type="entry name" value="PHEROMONE-REGULATED MEMBRANE PROTEIN 10"/>
    <property type="match status" value="1"/>
</dbReference>
<gene>
    <name evidence="4" type="ORF">Amon01_000834500</name>
</gene>
<feature type="domain" description="Threonine/serine exporter-like N-terminal" evidence="3">
    <location>
        <begin position="333"/>
        <end position="404"/>
    </location>
</feature>
<protein>
    <submittedName>
        <fullName evidence="4">Unnamed protein product</fullName>
    </submittedName>
</protein>
<dbReference type="InterPro" id="IPR010619">
    <property type="entry name" value="ThrE-like_N"/>
</dbReference>
<evidence type="ECO:0000259" key="3">
    <source>
        <dbReference type="Pfam" id="PF06738"/>
    </source>
</evidence>
<dbReference type="EMBL" id="BSXU01007160">
    <property type="protein sequence ID" value="GMG56278.1"/>
    <property type="molecule type" value="Genomic_DNA"/>
</dbReference>
<proteinExistence type="inferred from homology"/>
<dbReference type="OrthoDB" id="413008at2759"/>
<dbReference type="PANTHER" id="PTHR31082:SF4">
    <property type="entry name" value="PHEROMONE-REGULATED MEMBRANE PROTEIN 10"/>
    <property type="match status" value="1"/>
</dbReference>
<feature type="compositionally biased region" description="Low complexity" evidence="2">
    <location>
        <begin position="234"/>
        <end position="244"/>
    </location>
</feature>
<dbReference type="Proteomes" id="UP001165063">
    <property type="component" value="Unassembled WGS sequence"/>
</dbReference>
<comment type="similarity">
    <text evidence="1">Belongs to the ThrE exporter (TC 2.A.79) family.</text>
</comment>
<reference evidence="4" key="1">
    <citation type="submission" date="2023-04" db="EMBL/GenBank/DDBJ databases">
        <title>Ambrosiozyma monospora NBRC 1965.</title>
        <authorList>
            <person name="Ichikawa N."/>
            <person name="Sato H."/>
            <person name="Tonouchi N."/>
        </authorList>
    </citation>
    <scope>NUCLEOTIDE SEQUENCE</scope>
    <source>
        <strain evidence="4">NBRC 1965</strain>
    </source>
</reference>
<feature type="region of interest" description="Disordered" evidence="2">
    <location>
        <begin position="230"/>
        <end position="261"/>
    </location>
</feature>